<protein>
    <submittedName>
        <fullName evidence="1">DUF1810 domain-containing protein</fullName>
    </submittedName>
</protein>
<dbReference type="Pfam" id="PF08837">
    <property type="entry name" value="DUF1810"/>
    <property type="match status" value="1"/>
</dbReference>
<dbReference type="InterPro" id="IPR036287">
    <property type="entry name" value="Rv1873-like_sf"/>
</dbReference>
<organism evidence="1 2">
    <name type="scientific">Crenobacter intestini</name>
    <dbReference type="NCBI Taxonomy" id="2563443"/>
    <lineage>
        <taxon>Bacteria</taxon>
        <taxon>Pseudomonadati</taxon>
        <taxon>Pseudomonadota</taxon>
        <taxon>Betaproteobacteria</taxon>
        <taxon>Neisseriales</taxon>
        <taxon>Neisseriaceae</taxon>
        <taxon>Crenobacter</taxon>
    </lineage>
</organism>
<gene>
    <name evidence="1" type="ORF">E5K04_02485</name>
</gene>
<name>A0A4T0V6I3_9NEIS</name>
<sequence>MDEAGLARFVRTQDAVYPAVLAELSAARKRSHWMWFVFPQLDGLGHSAMAERYALSNLAEARAYWAHPTLGPRLAECLQALLAHRSLAIRDILGRPDDLKLCSCVTLFGRAVPDEPLFAATLAAFYGGKEDPLTLRLLGL</sequence>
<dbReference type="EMBL" id="STGJ01000001">
    <property type="protein sequence ID" value="TIC87302.1"/>
    <property type="molecule type" value="Genomic_DNA"/>
</dbReference>
<proteinExistence type="predicted"/>
<evidence type="ECO:0000313" key="1">
    <source>
        <dbReference type="EMBL" id="TIC87302.1"/>
    </source>
</evidence>
<dbReference type="PIRSF" id="PIRSF008546">
    <property type="entry name" value="UCP008546"/>
    <property type="match status" value="1"/>
</dbReference>
<dbReference type="OrthoDB" id="9801870at2"/>
<dbReference type="AlphaFoldDB" id="A0A4T0V6I3"/>
<evidence type="ECO:0000313" key="2">
    <source>
        <dbReference type="Proteomes" id="UP000308891"/>
    </source>
</evidence>
<dbReference type="SUPFAM" id="SSF140736">
    <property type="entry name" value="Rv1873-like"/>
    <property type="match status" value="1"/>
</dbReference>
<accession>A0A4T0V6I3</accession>
<dbReference type="Gene3D" id="1.25.40.380">
    <property type="entry name" value="Protein of unknown function DUF1810"/>
    <property type="match status" value="1"/>
</dbReference>
<keyword evidence="2" id="KW-1185">Reference proteome</keyword>
<dbReference type="InterPro" id="IPR014937">
    <property type="entry name" value="DUF1810"/>
</dbReference>
<comment type="caution">
    <text evidence="1">The sequence shown here is derived from an EMBL/GenBank/DDBJ whole genome shotgun (WGS) entry which is preliminary data.</text>
</comment>
<dbReference type="Proteomes" id="UP000308891">
    <property type="component" value="Unassembled WGS sequence"/>
</dbReference>
<dbReference type="RefSeq" id="WP_136551313.1">
    <property type="nucleotide sequence ID" value="NZ_STGJ01000001.1"/>
</dbReference>
<reference evidence="1 2" key="1">
    <citation type="submission" date="2019-04" db="EMBL/GenBank/DDBJ databases">
        <title>Crenobacter sp. nov.</title>
        <authorList>
            <person name="Shi S."/>
        </authorList>
    </citation>
    <scope>NUCLEOTIDE SEQUENCE [LARGE SCALE GENOMIC DNA]</scope>
    <source>
        <strain evidence="1 2">GY 70310</strain>
    </source>
</reference>